<feature type="binding site" evidence="12">
    <location>
        <position position="127"/>
    </location>
    <ligand>
        <name>[4Fe-4S] cluster</name>
        <dbReference type="ChEBI" id="CHEBI:49883"/>
        <label>1</label>
    </ligand>
</feature>
<feature type="domain" description="4Fe-4S ferredoxin-type" evidence="14">
    <location>
        <begin position="108"/>
        <end position="137"/>
    </location>
</feature>
<feature type="domain" description="4Fe-4S ferredoxin-type" evidence="14">
    <location>
        <begin position="62"/>
        <end position="94"/>
    </location>
</feature>
<keyword evidence="3 12" id="KW-0874">Quinone</keyword>
<feature type="binding site" evidence="12">
    <location>
        <position position="74"/>
    </location>
    <ligand>
        <name>[4Fe-4S] cluster</name>
        <dbReference type="ChEBI" id="CHEBI:49883"/>
        <label>1</label>
    </ligand>
</feature>
<feature type="binding site" evidence="12">
    <location>
        <position position="80"/>
    </location>
    <ligand>
        <name>[4Fe-4S] cluster</name>
        <dbReference type="ChEBI" id="CHEBI:49883"/>
        <label>1</label>
    </ligand>
</feature>
<keyword evidence="6 12" id="KW-1278">Translocase</keyword>
<comment type="similarity">
    <text evidence="12">Belongs to the complex I 23 kDa subunit family.</text>
</comment>
<dbReference type="NCBIfam" id="TIGR01971">
    <property type="entry name" value="NuoI"/>
    <property type="match status" value="1"/>
</dbReference>
<evidence type="ECO:0000313" key="16">
    <source>
        <dbReference type="Proteomes" id="UP000676194"/>
    </source>
</evidence>
<evidence type="ECO:0000256" key="1">
    <source>
        <dbReference type="ARBA" id="ARBA00022475"/>
    </source>
</evidence>
<keyword evidence="8 12" id="KW-0411">Iron-sulfur</keyword>
<evidence type="ECO:0000256" key="13">
    <source>
        <dbReference type="SAM" id="MobiDB-lite"/>
    </source>
</evidence>
<dbReference type="EC" id="7.1.1.-" evidence="12"/>
<evidence type="ECO:0000256" key="10">
    <source>
        <dbReference type="ARBA" id="ARBA00023075"/>
    </source>
</evidence>
<dbReference type="Gene3D" id="3.30.70.3270">
    <property type="match status" value="1"/>
</dbReference>
<keyword evidence="2 12" id="KW-0004">4Fe-4S</keyword>
<evidence type="ECO:0000256" key="11">
    <source>
        <dbReference type="ARBA" id="ARBA00023136"/>
    </source>
</evidence>
<evidence type="ECO:0000313" key="15">
    <source>
        <dbReference type="EMBL" id="QVL31542.1"/>
    </source>
</evidence>
<dbReference type="AlphaFoldDB" id="A0A8E6B452"/>
<dbReference type="InterPro" id="IPR017896">
    <property type="entry name" value="4Fe4S_Fe-S-bd"/>
</dbReference>
<dbReference type="PANTHER" id="PTHR10849:SF24">
    <property type="entry name" value="NADH-QUINONE OXIDOREDUCTASE SUBUNIT I 2"/>
    <property type="match status" value="1"/>
</dbReference>
<name>A0A8E6B452_9BACT</name>
<keyword evidence="7 12" id="KW-0408">Iron</keyword>
<evidence type="ECO:0000256" key="4">
    <source>
        <dbReference type="ARBA" id="ARBA00022723"/>
    </source>
</evidence>
<dbReference type="RefSeq" id="WP_213495528.1">
    <property type="nucleotide sequence ID" value="NZ_CP074694.1"/>
</dbReference>
<feature type="binding site" evidence="12">
    <location>
        <position position="123"/>
    </location>
    <ligand>
        <name>[4Fe-4S] cluster</name>
        <dbReference type="ChEBI" id="CHEBI:49883"/>
        <label>2</label>
    </ligand>
</feature>
<dbReference type="KEGG" id="tsph:KIH39_22270"/>
<keyword evidence="16" id="KW-1185">Reference proteome</keyword>
<keyword evidence="4 12" id="KW-0479">Metal-binding</keyword>
<evidence type="ECO:0000256" key="12">
    <source>
        <dbReference type="HAMAP-Rule" id="MF_01351"/>
    </source>
</evidence>
<keyword evidence="11 12" id="KW-0472">Membrane</keyword>
<dbReference type="GO" id="GO:0048038">
    <property type="term" value="F:quinone binding"/>
    <property type="evidence" value="ECO:0007669"/>
    <property type="project" value="UniProtKB-KW"/>
</dbReference>
<dbReference type="PANTHER" id="PTHR10849">
    <property type="entry name" value="NADH DEHYDROGENASE UBIQUINONE IRON-SULFUR PROTEIN 8, MITOCHONDRIAL"/>
    <property type="match status" value="1"/>
</dbReference>
<evidence type="ECO:0000256" key="9">
    <source>
        <dbReference type="ARBA" id="ARBA00023027"/>
    </source>
</evidence>
<evidence type="ECO:0000256" key="6">
    <source>
        <dbReference type="ARBA" id="ARBA00022967"/>
    </source>
</evidence>
<dbReference type="HAMAP" id="MF_01351">
    <property type="entry name" value="NDH1_NuoI"/>
    <property type="match status" value="1"/>
</dbReference>
<keyword evidence="1 12" id="KW-1003">Cell membrane</keyword>
<dbReference type="GO" id="GO:0051539">
    <property type="term" value="F:4 iron, 4 sulfur cluster binding"/>
    <property type="evidence" value="ECO:0007669"/>
    <property type="project" value="UniProtKB-KW"/>
</dbReference>
<dbReference type="InterPro" id="IPR010226">
    <property type="entry name" value="NADH_quinone_OxRdtase_chainI"/>
</dbReference>
<keyword evidence="9 12" id="KW-0520">NAD</keyword>
<accession>A0A8E6B452</accession>
<comment type="catalytic activity">
    <reaction evidence="12">
        <text>a quinone + NADH + 5 H(+)(in) = a quinol + NAD(+) + 4 H(+)(out)</text>
        <dbReference type="Rhea" id="RHEA:57888"/>
        <dbReference type="ChEBI" id="CHEBI:15378"/>
        <dbReference type="ChEBI" id="CHEBI:24646"/>
        <dbReference type="ChEBI" id="CHEBI:57540"/>
        <dbReference type="ChEBI" id="CHEBI:57945"/>
        <dbReference type="ChEBI" id="CHEBI:132124"/>
    </reaction>
</comment>
<dbReference type="EMBL" id="CP074694">
    <property type="protein sequence ID" value="QVL31542.1"/>
    <property type="molecule type" value="Genomic_DNA"/>
</dbReference>
<dbReference type="SUPFAM" id="SSF54862">
    <property type="entry name" value="4Fe-4S ferredoxins"/>
    <property type="match status" value="1"/>
</dbReference>
<dbReference type="Pfam" id="PF12838">
    <property type="entry name" value="Fer4_7"/>
    <property type="match status" value="1"/>
</dbReference>
<dbReference type="GO" id="GO:0005886">
    <property type="term" value="C:plasma membrane"/>
    <property type="evidence" value="ECO:0007669"/>
    <property type="project" value="UniProtKB-SubCell"/>
</dbReference>
<protein>
    <recommendedName>
        <fullName evidence="12">NADH-quinone oxidoreductase subunit I</fullName>
        <ecNumber evidence="12">7.1.1.-</ecNumber>
    </recommendedName>
    <alternativeName>
        <fullName evidence="12">NADH dehydrogenase I subunit I</fullName>
    </alternativeName>
    <alternativeName>
        <fullName evidence="12">NDH-1 subunit I</fullName>
    </alternativeName>
</protein>
<dbReference type="PROSITE" id="PS00198">
    <property type="entry name" value="4FE4S_FER_1"/>
    <property type="match status" value="1"/>
</dbReference>
<evidence type="ECO:0000256" key="3">
    <source>
        <dbReference type="ARBA" id="ARBA00022719"/>
    </source>
</evidence>
<keyword evidence="10 12" id="KW-0830">Ubiquinone</keyword>
<reference evidence="15" key="1">
    <citation type="submission" date="2021-05" db="EMBL/GenBank/DDBJ databases">
        <title>Complete genome sequence of the cellulolytic planctomycete Telmatocola sphagniphila SP2T and characterization of the first cellulase from planctomycetes.</title>
        <authorList>
            <person name="Rakitin A.L."/>
            <person name="Beletsky A.V."/>
            <person name="Naumoff D.G."/>
            <person name="Kulichevskaya I.S."/>
            <person name="Mardanov A.V."/>
            <person name="Ravin N.V."/>
            <person name="Dedysh S.N."/>
        </authorList>
    </citation>
    <scope>NUCLEOTIDE SEQUENCE</scope>
    <source>
        <strain evidence="15">SP2T</strain>
    </source>
</reference>
<comment type="subcellular location">
    <subcellularLocation>
        <location evidence="12">Cell membrane</location>
        <topology evidence="12">Peripheral membrane protein</topology>
    </subcellularLocation>
</comment>
<dbReference type="GO" id="GO:0050136">
    <property type="term" value="F:NADH dehydrogenase (quinone) (non-electrogenic) activity"/>
    <property type="evidence" value="ECO:0007669"/>
    <property type="project" value="UniProtKB-UniRule"/>
</dbReference>
<feature type="binding site" evidence="12">
    <location>
        <position position="120"/>
    </location>
    <ligand>
        <name>[4Fe-4S] cluster</name>
        <dbReference type="ChEBI" id="CHEBI:49883"/>
        <label>2</label>
    </ligand>
</feature>
<comment type="subunit">
    <text evidence="12">NDH-1 is composed of 14 different subunits. Subunits NuoA, H, J, K, L, M, N constitute the membrane sector of the complex.</text>
</comment>
<dbReference type="PROSITE" id="PS51379">
    <property type="entry name" value="4FE4S_FER_2"/>
    <property type="match status" value="2"/>
</dbReference>
<dbReference type="Proteomes" id="UP000676194">
    <property type="component" value="Chromosome"/>
</dbReference>
<keyword evidence="5" id="KW-0677">Repeat</keyword>
<comment type="function">
    <text evidence="12">NDH-1 shuttles electrons from NADH, via FMN and iron-sulfur (Fe-S) centers, to quinones in the respiratory chain. The immediate electron acceptor for the enzyme in this species is believed to be ubiquinone. Couples the redox reaction to proton translocation (for every two electrons transferred, four hydrogen ions are translocated across the cytoplasmic membrane), and thus conserves the redox energy in a proton gradient.</text>
</comment>
<evidence type="ECO:0000256" key="7">
    <source>
        <dbReference type="ARBA" id="ARBA00023004"/>
    </source>
</evidence>
<evidence type="ECO:0000259" key="14">
    <source>
        <dbReference type="PROSITE" id="PS51379"/>
    </source>
</evidence>
<dbReference type="GO" id="GO:0005506">
    <property type="term" value="F:iron ion binding"/>
    <property type="evidence" value="ECO:0007669"/>
    <property type="project" value="UniProtKB-UniRule"/>
</dbReference>
<feature type="region of interest" description="Disordered" evidence="13">
    <location>
        <begin position="163"/>
        <end position="187"/>
    </location>
</feature>
<feature type="binding site" evidence="12">
    <location>
        <position position="117"/>
    </location>
    <ligand>
        <name>[4Fe-4S] cluster</name>
        <dbReference type="ChEBI" id="CHEBI:49883"/>
        <label>2</label>
    </ligand>
</feature>
<dbReference type="InterPro" id="IPR017900">
    <property type="entry name" value="4Fe4S_Fe_S_CS"/>
</dbReference>
<evidence type="ECO:0000256" key="8">
    <source>
        <dbReference type="ARBA" id="ARBA00023014"/>
    </source>
</evidence>
<gene>
    <name evidence="12" type="primary">nuoI</name>
    <name evidence="15" type="ORF">KIH39_22270</name>
</gene>
<organism evidence="15 16">
    <name type="scientific">Telmatocola sphagniphila</name>
    <dbReference type="NCBI Taxonomy" id="1123043"/>
    <lineage>
        <taxon>Bacteria</taxon>
        <taxon>Pseudomonadati</taxon>
        <taxon>Planctomycetota</taxon>
        <taxon>Planctomycetia</taxon>
        <taxon>Gemmatales</taxon>
        <taxon>Gemmataceae</taxon>
    </lineage>
</organism>
<sequence length="187" mass="21084">MATTEKDVRWVEEPKVGFWERLYVPAILQGLSITSKHMTHKPLTEQYPEQEPELPPNYRGVHRLNRDTDGRVRCVACYMCATACPANCIDIVAAPAPKEWTDREKYPATFCIDELRCIYCGMCEEACPVDAIELTSLYDLTGLSREQMIFDKEKLLSVFDHTSKTGKDPVRSSGSKLGPAAELPVIK</sequence>
<comment type="cofactor">
    <cofactor evidence="12">
        <name>[4Fe-4S] cluster</name>
        <dbReference type="ChEBI" id="CHEBI:49883"/>
    </cofactor>
    <text evidence="12">Binds 2 [4Fe-4S] clusters per subunit.</text>
</comment>
<feature type="binding site" evidence="12">
    <location>
        <position position="84"/>
    </location>
    <ligand>
        <name>[4Fe-4S] cluster</name>
        <dbReference type="ChEBI" id="CHEBI:49883"/>
        <label>2</label>
    </ligand>
</feature>
<evidence type="ECO:0000256" key="2">
    <source>
        <dbReference type="ARBA" id="ARBA00022485"/>
    </source>
</evidence>
<evidence type="ECO:0000256" key="5">
    <source>
        <dbReference type="ARBA" id="ARBA00022737"/>
    </source>
</evidence>
<proteinExistence type="inferred from homology"/>
<feature type="binding site" evidence="12">
    <location>
        <position position="77"/>
    </location>
    <ligand>
        <name>[4Fe-4S] cluster</name>
        <dbReference type="ChEBI" id="CHEBI:49883"/>
        <label>1</label>
    </ligand>
</feature>